<dbReference type="Gene3D" id="4.10.800.10">
    <property type="entry name" value="Thyroglobulin type-1"/>
    <property type="match status" value="1"/>
</dbReference>
<dbReference type="SMART" id="SM00327">
    <property type="entry name" value="VWA"/>
    <property type="match status" value="1"/>
</dbReference>
<dbReference type="InterPro" id="IPR050991">
    <property type="entry name" value="ECM_Regulatory_Proteins"/>
</dbReference>
<reference evidence="9" key="1">
    <citation type="submission" date="2020-04" db="EMBL/GenBank/DDBJ databases">
        <authorList>
            <person name="Neveu A P."/>
        </authorList>
    </citation>
    <scope>NUCLEOTIDE SEQUENCE</scope>
    <source>
        <tissue evidence="9">Whole embryo</tissue>
    </source>
</reference>
<dbReference type="Pfam" id="PF00092">
    <property type="entry name" value="VWA"/>
    <property type="match status" value="1"/>
</dbReference>
<evidence type="ECO:0000256" key="3">
    <source>
        <dbReference type="ARBA" id="ARBA00023157"/>
    </source>
</evidence>
<dbReference type="EMBL" id="LR785229">
    <property type="protein sequence ID" value="CAB3246588.1"/>
    <property type="molecule type" value="mRNA"/>
</dbReference>
<feature type="domain" description="Fibronectin type-III" evidence="7">
    <location>
        <begin position="204"/>
        <end position="293"/>
    </location>
</feature>
<dbReference type="PROSITE" id="PS50234">
    <property type="entry name" value="VWFA"/>
    <property type="match status" value="1"/>
</dbReference>
<dbReference type="SUPFAM" id="SSF57610">
    <property type="entry name" value="Thyroglobulin type-1 domain"/>
    <property type="match status" value="1"/>
</dbReference>
<dbReference type="InterPro" id="IPR036465">
    <property type="entry name" value="vWFA_dom_sf"/>
</dbReference>
<dbReference type="Pfam" id="PF00041">
    <property type="entry name" value="fn3"/>
    <property type="match status" value="2"/>
</dbReference>
<protein>
    <submittedName>
        <fullName evidence="9">Fibronectin</fullName>
    </submittedName>
</protein>
<dbReference type="InterPro" id="IPR002919">
    <property type="entry name" value="TIL_dom"/>
</dbReference>
<feature type="domain" description="Thyroglobulin type-1" evidence="8">
    <location>
        <begin position="414"/>
        <end position="488"/>
    </location>
</feature>
<accession>A0A6F9DCY7</accession>
<proteinExistence type="evidence at transcript level"/>
<dbReference type="SMART" id="SM00060">
    <property type="entry name" value="FN3"/>
    <property type="match status" value="5"/>
</dbReference>
<dbReference type="InterPro" id="IPR002035">
    <property type="entry name" value="VWF_A"/>
</dbReference>
<evidence type="ECO:0000259" key="8">
    <source>
        <dbReference type="PROSITE" id="PS51162"/>
    </source>
</evidence>
<evidence type="ECO:0000313" key="9">
    <source>
        <dbReference type="EMBL" id="CAB3246588.1"/>
    </source>
</evidence>
<keyword evidence="5" id="KW-0732">Signal</keyword>
<gene>
    <name evidence="9" type="primary">Fn1-001</name>
</gene>
<dbReference type="Gene3D" id="2.60.40.10">
    <property type="entry name" value="Immunoglobulins"/>
    <property type="match status" value="4"/>
</dbReference>
<dbReference type="SUPFAM" id="SSF57567">
    <property type="entry name" value="Serine protease inhibitors"/>
    <property type="match status" value="1"/>
</dbReference>
<dbReference type="CDD" id="cd00063">
    <property type="entry name" value="FN3"/>
    <property type="match status" value="4"/>
</dbReference>
<evidence type="ECO:0000259" key="7">
    <source>
        <dbReference type="PROSITE" id="PS50853"/>
    </source>
</evidence>
<feature type="chain" id="PRO_5026032325" evidence="5">
    <location>
        <begin position="27"/>
        <end position="876"/>
    </location>
</feature>
<dbReference type="Pfam" id="PF00086">
    <property type="entry name" value="Thyroglobulin_1"/>
    <property type="match status" value="1"/>
</dbReference>
<dbReference type="InterPro" id="IPR000716">
    <property type="entry name" value="Thyroglobulin_1"/>
</dbReference>
<dbReference type="CDD" id="cd01450">
    <property type="entry name" value="vWFA_subfamily_ECM"/>
    <property type="match status" value="1"/>
</dbReference>
<dbReference type="InterPro" id="IPR013783">
    <property type="entry name" value="Ig-like_fold"/>
</dbReference>
<dbReference type="SUPFAM" id="SSF53300">
    <property type="entry name" value="vWA-like"/>
    <property type="match status" value="1"/>
</dbReference>
<evidence type="ECO:0000256" key="1">
    <source>
        <dbReference type="ARBA" id="ARBA00004239"/>
    </source>
</evidence>
<name>A0A6F9DCY7_9ASCI</name>
<dbReference type="InterPro" id="IPR036857">
    <property type="entry name" value="Thyroglobulin_1_sf"/>
</dbReference>
<dbReference type="InterPro" id="IPR036084">
    <property type="entry name" value="Ser_inhib-like_sf"/>
</dbReference>
<dbReference type="AlphaFoldDB" id="A0A6F9DCY7"/>
<feature type="domain" description="VWFA" evidence="6">
    <location>
        <begin position="677"/>
        <end position="860"/>
    </location>
</feature>
<dbReference type="PANTHER" id="PTHR46708:SF2">
    <property type="entry name" value="FIBRONECTIN TYPE-III DOMAIN-CONTAINING PROTEIN"/>
    <property type="match status" value="1"/>
</dbReference>
<comment type="subcellular location">
    <subcellularLocation>
        <location evidence="1">Secreted</location>
        <location evidence="1">Extracellular space</location>
    </subcellularLocation>
</comment>
<dbReference type="Pfam" id="PF01826">
    <property type="entry name" value="TIL"/>
    <property type="match status" value="1"/>
</dbReference>
<dbReference type="PROSITE" id="PS51162">
    <property type="entry name" value="THYROGLOBULIN_1_2"/>
    <property type="match status" value="1"/>
</dbReference>
<dbReference type="GO" id="GO:0005576">
    <property type="term" value="C:extracellular region"/>
    <property type="evidence" value="ECO:0007669"/>
    <property type="project" value="UniProtKB-SubCell"/>
</dbReference>
<feature type="disulfide bond" evidence="4">
    <location>
        <begin position="454"/>
        <end position="461"/>
    </location>
</feature>
<evidence type="ECO:0000256" key="4">
    <source>
        <dbReference type="PROSITE-ProRule" id="PRU00500"/>
    </source>
</evidence>
<organism evidence="9">
    <name type="scientific">Phallusia mammillata</name>
    <dbReference type="NCBI Taxonomy" id="59560"/>
    <lineage>
        <taxon>Eukaryota</taxon>
        <taxon>Metazoa</taxon>
        <taxon>Chordata</taxon>
        <taxon>Tunicata</taxon>
        <taxon>Ascidiacea</taxon>
        <taxon>Phlebobranchia</taxon>
        <taxon>Ascidiidae</taxon>
        <taxon>Phallusia</taxon>
    </lineage>
</organism>
<comment type="caution">
    <text evidence="4">Lacks conserved residue(s) required for the propagation of feature annotation.</text>
</comment>
<dbReference type="SUPFAM" id="SSF49265">
    <property type="entry name" value="Fibronectin type III"/>
    <property type="match status" value="3"/>
</dbReference>
<feature type="domain" description="Fibronectin type-III" evidence="7">
    <location>
        <begin position="46"/>
        <end position="142"/>
    </location>
</feature>
<dbReference type="CDD" id="cd19941">
    <property type="entry name" value="TIL"/>
    <property type="match status" value="1"/>
</dbReference>
<feature type="signal peptide" evidence="5">
    <location>
        <begin position="1"/>
        <end position="26"/>
    </location>
</feature>
<dbReference type="InterPro" id="IPR036116">
    <property type="entry name" value="FN3_sf"/>
</dbReference>
<keyword evidence="2" id="KW-0677">Repeat</keyword>
<keyword evidence="3 4" id="KW-1015">Disulfide bond</keyword>
<dbReference type="InterPro" id="IPR003961">
    <property type="entry name" value="FN3_dom"/>
</dbReference>
<dbReference type="Gene3D" id="3.40.50.410">
    <property type="entry name" value="von Willebrand factor, type A domain"/>
    <property type="match status" value="1"/>
</dbReference>
<evidence type="ECO:0000256" key="5">
    <source>
        <dbReference type="SAM" id="SignalP"/>
    </source>
</evidence>
<evidence type="ECO:0000256" key="2">
    <source>
        <dbReference type="ARBA" id="ARBA00022737"/>
    </source>
</evidence>
<feature type="domain" description="Fibronectin type-III" evidence="7">
    <location>
        <begin position="497"/>
        <end position="581"/>
    </location>
</feature>
<dbReference type="Gene3D" id="2.10.25.10">
    <property type="entry name" value="Laminin"/>
    <property type="match status" value="1"/>
</dbReference>
<sequence length="876" mass="95610">MMFHRKPVWASVAICVLFTVFRHVSGQGTDTVDERTQLDCQPTLNKPSNLASGFFDGLGETNILLLWKAPFQSWGFTVRVYTMDGVLRKEIQNIRTPFYNVTDLDSGTTYNATVSAIYVYDNSPLKLASCETEAYTFTTFQSCTNGQVYTRCLGQCVASCDYPDPVCGRICSPGCNCPYPTHIWHKGHCIPPLLCPAKKVSVVKPKNLRLIPLPGAAILLSWDAVDEASGYSVQVKPTSNREVTVHDSKTKDTSVIINNLRPGQEYAFIVRAIMNAPVTMLPDITGRTITPDGVVISGVTDEGFLVTWNNMNEARRYGIAVYAEDKTTVLYSDSYLSRAKIQIVGLAPGTLYYVATTAAKHQDPLGPFSPMRGVQTTGTKDPNMEYTGASITGLLQEPVTTTTEAMTTTTPKPLTHCLSKHAEATAYYEANPQSSNGPEYPNCDAEGLYVTTKCKTGTNECHCIDTIDGMKKLGSDFGGEASQIPLNCDNYGNYGSSASNLKVNGLTTTGAEISWTGPPDVFGYIVVLTSDVVVVQSVIGKTSIKLTSLIPGTGYIVEVIAVNGNGWTSLTISILFSTPTINIPARLREKERTENSVTVKWDLVDGAESYNAKISDRLTGVVVQSHDLATNIIQFTGLQLKTAYVIRVKSVSTINGVAHESPPAELNVETTCRMKLDVLFVLDTSSKTGWNSFQNEKMFFSEIMQKLPPIDFETGSRIAALKYFNRAFTMFSYTRFTRTADASGAIRFTRYSGTPPYRGNMLRTVYDHFFDGTPKSDNYKPRPDALSVAIVFVGGKSSDVVSDSAKDLRESTHVIAVGVQENNEDAISTDDAELNAIASSPDLKVVAPSYKELPSVVGKVISIMCDLAEKQVNKQA</sequence>
<dbReference type="PROSITE" id="PS50853">
    <property type="entry name" value="FN3"/>
    <property type="match status" value="3"/>
</dbReference>
<evidence type="ECO:0000259" key="6">
    <source>
        <dbReference type="PROSITE" id="PS50234"/>
    </source>
</evidence>
<dbReference type="PANTHER" id="PTHR46708">
    <property type="entry name" value="TENASCIN"/>
    <property type="match status" value="1"/>
</dbReference>